<dbReference type="GO" id="GO:0080120">
    <property type="term" value="P:CAAX-box protein maturation"/>
    <property type="evidence" value="ECO:0007669"/>
    <property type="project" value="UniProtKB-ARBA"/>
</dbReference>
<dbReference type="AlphaFoldDB" id="A0A830EJB0"/>
<evidence type="ECO:0000313" key="4">
    <source>
        <dbReference type="Proteomes" id="UP000653099"/>
    </source>
</evidence>
<evidence type="ECO:0000259" key="2">
    <source>
        <dbReference type="Pfam" id="PF02517"/>
    </source>
</evidence>
<evidence type="ECO:0000313" key="3">
    <source>
        <dbReference type="EMBL" id="GGJ17093.1"/>
    </source>
</evidence>
<gene>
    <name evidence="3" type="ORF">GCM10008995_28720</name>
</gene>
<dbReference type="GO" id="GO:0004175">
    <property type="term" value="F:endopeptidase activity"/>
    <property type="evidence" value="ECO:0007669"/>
    <property type="project" value="UniProtKB-ARBA"/>
</dbReference>
<feature type="domain" description="CAAX prenyl protease 2/Lysostaphin resistance protein A-like" evidence="2">
    <location>
        <begin position="155"/>
        <end position="250"/>
    </location>
</feature>
<protein>
    <recommendedName>
        <fullName evidence="2">CAAX prenyl protease 2/Lysostaphin resistance protein A-like domain-containing protein</fullName>
    </recommendedName>
</protein>
<feature type="transmembrane region" description="Helical" evidence="1">
    <location>
        <begin position="187"/>
        <end position="206"/>
    </location>
</feature>
<dbReference type="PANTHER" id="PTHR36435">
    <property type="entry name" value="SLR1288 PROTEIN"/>
    <property type="match status" value="1"/>
</dbReference>
<name>A0A830EJB0_9EURY</name>
<feature type="transmembrane region" description="Helical" evidence="1">
    <location>
        <begin position="153"/>
        <end position="175"/>
    </location>
</feature>
<dbReference type="EMBL" id="BMOC01000031">
    <property type="protein sequence ID" value="GGJ17093.1"/>
    <property type="molecule type" value="Genomic_DNA"/>
</dbReference>
<comment type="caution">
    <text evidence="3">The sequence shown here is derived from an EMBL/GenBank/DDBJ whole genome shotgun (WGS) entry which is preliminary data.</text>
</comment>
<feature type="transmembrane region" description="Helical" evidence="1">
    <location>
        <begin position="117"/>
        <end position="141"/>
    </location>
</feature>
<feature type="transmembrane region" description="Helical" evidence="1">
    <location>
        <begin position="212"/>
        <end position="230"/>
    </location>
</feature>
<sequence>MIDRYPFAAHSRNGVQQMASDAHPSLRDPRTHIRALGGAFVVVALVVLLASVAVALGIPLLDAAGIARGSALRLALRSAFQFVGFGVAGVGFLLVTDRIGFVPVRWPTREDLKWFGVGFAGLLGLYVIATAVFGALGISGAESAIVEQGADQPVYFLFLIPVTVLLVGPTEELIFRGIVQGLFREAYGTPVAIAAASAVFAAVHVSSYSGEGLIATLAVVLLLGGVLGVVYEKCGNLVVPAAIHGLFNTVQFAAAYAAATGLVGS</sequence>
<keyword evidence="4" id="KW-1185">Reference proteome</keyword>
<keyword evidence="1" id="KW-0472">Membrane</keyword>
<dbReference type="Proteomes" id="UP000653099">
    <property type="component" value="Unassembled WGS sequence"/>
</dbReference>
<dbReference type="InterPro" id="IPR003675">
    <property type="entry name" value="Rce1/LyrA-like_dom"/>
</dbReference>
<feature type="transmembrane region" description="Helical" evidence="1">
    <location>
        <begin position="237"/>
        <end position="259"/>
    </location>
</feature>
<feature type="transmembrane region" description="Helical" evidence="1">
    <location>
        <begin position="78"/>
        <end position="96"/>
    </location>
</feature>
<dbReference type="PANTHER" id="PTHR36435:SF1">
    <property type="entry name" value="CAAX AMINO TERMINAL PROTEASE FAMILY PROTEIN"/>
    <property type="match status" value="1"/>
</dbReference>
<reference evidence="3" key="2">
    <citation type="submission" date="2020-09" db="EMBL/GenBank/DDBJ databases">
        <authorList>
            <person name="Sun Q."/>
            <person name="Ohkuma M."/>
        </authorList>
    </citation>
    <scope>NUCLEOTIDE SEQUENCE</scope>
    <source>
        <strain evidence="3">JCM 14359</strain>
    </source>
</reference>
<dbReference type="Pfam" id="PF02517">
    <property type="entry name" value="Rce1-like"/>
    <property type="match status" value="1"/>
</dbReference>
<keyword evidence="1" id="KW-0812">Transmembrane</keyword>
<keyword evidence="1" id="KW-1133">Transmembrane helix</keyword>
<accession>A0A830EJB0</accession>
<dbReference type="InterPro" id="IPR052710">
    <property type="entry name" value="CAAX_protease"/>
</dbReference>
<organism evidence="3 4">
    <name type="scientific">Halobellus salinus</name>
    <dbReference type="NCBI Taxonomy" id="931585"/>
    <lineage>
        <taxon>Archaea</taxon>
        <taxon>Methanobacteriati</taxon>
        <taxon>Methanobacteriota</taxon>
        <taxon>Stenosarchaea group</taxon>
        <taxon>Halobacteria</taxon>
        <taxon>Halobacteriales</taxon>
        <taxon>Haloferacaceae</taxon>
        <taxon>Halobellus</taxon>
    </lineage>
</organism>
<reference evidence="3" key="1">
    <citation type="journal article" date="2014" name="Int. J. Syst. Evol. Microbiol.">
        <title>Complete genome sequence of Corynebacterium casei LMG S-19264T (=DSM 44701T), isolated from a smear-ripened cheese.</title>
        <authorList>
            <consortium name="US DOE Joint Genome Institute (JGI-PGF)"/>
            <person name="Walter F."/>
            <person name="Albersmeier A."/>
            <person name="Kalinowski J."/>
            <person name="Ruckert C."/>
        </authorList>
    </citation>
    <scope>NUCLEOTIDE SEQUENCE</scope>
    <source>
        <strain evidence="3">JCM 14359</strain>
    </source>
</reference>
<feature type="transmembrane region" description="Helical" evidence="1">
    <location>
        <begin position="35"/>
        <end position="58"/>
    </location>
</feature>
<proteinExistence type="predicted"/>
<evidence type="ECO:0000256" key="1">
    <source>
        <dbReference type="SAM" id="Phobius"/>
    </source>
</evidence>